<dbReference type="InterPro" id="IPR004046">
    <property type="entry name" value="GST_C"/>
</dbReference>
<dbReference type="Proteomes" id="UP000748756">
    <property type="component" value="Unassembled WGS sequence"/>
</dbReference>
<feature type="domain" description="GST N-terminal" evidence="1">
    <location>
        <begin position="25"/>
        <end position="105"/>
    </location>
</feature>
<dbReference type="InterPro" id="IPR050213">
    <property type="entry name" value="GST_superfamily"/>
</dbReference>
<evidence type="ECO:0000259" key="1">
    <source>
        <dbReference type="PROSITE" id="PS50404"/>
    </source>
</evidence>
<evidence type="ECO:0000313" key="2">
    <source>
        <dbReference type="EMBL" id="KAF9146112.1"/>
    </source>
</evidence>
<dbReference type="SUPFAM" id="SSF52833">
    <property type="entry name" value="Thioredoxin-like"/>
    <property type="match status" value="1"/>
</dbReference>
<dbReference type="InterPro" id="IPR036282">
    <property type="entry name" value="Glutathione-S-Trfase_C_sf"/>
</dbReference>
<gene>
    <name evidence="2" type="ORF">BG015_011696</name>
</gene>
<dbReference type="AlphaFoldDB" id="A0A9P5RVR5"/>
<dbReference type="GO" id="GO:0006749">
    <property type="term" value="P:glutathione metabolic process"/>
    <property type="evidence" value="ECO:0007669"/>
    <property type="project" value="TreeGrafter"/>
</dbReference>
<protein>
    <recommendedName>
        <fullName evidence="1">GST N-terminal domain-containing protein</fullName>
    </recommendedName>
</protein>
<evidence type="ECO:0000313" key="3">
    <source>
        <dbReference type="Proteomes" id="UP000748756"/>
    </source>
</evidence>
<dbReference type="Pfam" id="PF14497">
    <property type="entry name" value="GST_C_3"/>
    <property type="match status" value="1"/>
</dbReference>
<organism evidence="2 3">
    <name type="scientific">Linnemannia schmuckeri</name>
    <dbReference type="NCBI Taxonomy" id="64567"/>
    <lineage>
        <taxon>Eukaryota</taxon>
        <taxon>Fungi</taxon>
        <taxon>Fungi incertae sedis</taxon>
        <taxon>Mucoromycota</taxon>
        <taxon>Mortierellomycotina</taxon>
        <taxon>Mortierellomycetes</taxon>
        <taxon>Mortierellales</taxon>
        <taxon>Mortierellaceae</taxon>
        <taxon>Linnemannia</taxon>
    </lineage>
</organism>
<dbReference type="SUPFAM" id="SSF47616">
    <property type="entry name" value="GST C-terminal domain-like"/>
    <property type="match status" value="1"/>
</dbReference>
<accession>A0A9P5RVR5</accession>
<dbReference type="PROSITE" id="PS50404">
    <property type="entry name" value="GST_NTER"/>
    <property type="match status" value="1"/>
</dbReference>
<dbReference type="InterPro" id="IPR004045">
    <property type="entry name" value="Glutathione_S-Trfase_N"/>
</dbReference>
<dbReference type="GO" id="GO:0004364">
    <property type="term" value="F:glutathione transferase activity"/>
    <property type="evidence" value="ECO:0007669"/>
    <property type="project" value="TreeGrafter"/>
</dbReference>
<dbReference type="PANTHER" id="PTHR11571">
    <property type="entry name" value="GLUTATHIONE S-TRANSFERASE"/>
    <property type="match status" value="1"/>
</dbReference>
<reference evidence="2" key="1">
    <citation type="journal article" date="2020" name="Fungal Divers.">
        <title>Resolving the Mortierellaceae phylogeny through synthesis of multi-gene phylogenetics and phylogenomics.</title>
        <authorList>
            <person name="Vandepol N."/>
            <person name="Liber J."/>
            <person name="Desiro A."/>
            <person name="Na H."/>
            <person name="Kennedy M."/>
            <person name="Barry K."/>
            <person name="Grigoriev I.V."/>
            <person name="Miller A.N."/>
            <person name="O'Donnell K."/>
            <person name="Stajich J.E."/>
            <person name="Bonito G."/>
        </authorList>
    </citation>
    <scope>NUCLEOTIDE SEQUENCE</scope>
    <source>
        <strain evidence="2">NRRL 6426</strain>
    </source>
</reference>
<keyword evidence="3" id="KW-1185">Reference proteome</keyword>
<dbReference type="Gene3D" id="3.40.30.10">
    <property type="entry name" value="Glutaredoxin"/>
    <property type="match status" value="1"/>
</dbReference>
<proteinExistence type="predicted"/>
<dbReference type="InterPro" id="IPR036249">
    <property type="entry name" value="Thioredoxin-like_sf"/>
</dbReference>
<dbReference type="EMBL" id="JAAAUQ010000921">
    <property type="protein sequence ID" value="KAF9146112.1"/>
    <property type="molecule type" value="Genomic_DNA"/>
</dbReference>
<dbReference type="PANTHER" id="PTHR11571:SF150">
    <property type="entry name" value="GLUTATHIONE S-TRANSFERASE"/>
    <property type="match status" value="1"/>
</dbReference>
<comment type="caution">
    <text evidence="2">The sequence shown here is derived from an EMBL/GenBank/DDBJ whole genome shotgun (WGS) entry which is preliminary data.</text>
</comment>
<name>A0A9P5RVR5_9FUNG</name>
<sequence>MAHIDASHFSRDASVELSEALAKPASYKLLYFPVLSNGATGRDLLAYGGIEWAHAAPADWKADKEKTPFQLVPVLYVTGENGKTVTLAEMVVIEHYLAKKFDLLGSNEYEESIIKSLHSSSAAIQNAFAGSVTWNLPEAKAGALGFFTAATLPIWIAAHERHLIDNGNNGHYLGDKLSLADIRTANTIEHFAAQPESATLMEIVNKSAPLIKLRDTVAKHPKLVQWRSGNDYKRYYEGNLAFYANPAAFMG</sequence>
<dbReference type="Gene3D" id="1.20.1050.10">
    <property type="match status" value="1"/>
</dbReference>
<dbReference type="OrthoDB" id="414243at2759"/>